<evidence type="ECO:0000256" key="4">
    <source>
        <dbReference type="ARBA" id="ARBA00022801"/>
    </source>
</evidence>
<evidence type="ECO:0000313" key="6">
    <source>
        <dbReference type="EMBL" id="KAH9527058.1"/>
    </source>
</evidence>
<reference evidence="6" key="1">
    <citation type="submission" date="2013-05" db="EMBL/GenBank/DDBJ databases">
        <authorList>
            <person name="Yim A.K.Y."/>
            <person name="Chan T.F."/>
            <person name="Ji K.M."/>
            <person name="Liu X.Y."/>
            <person name="Zhou J.W."/>
            <person name="Li R.Q."/>
            <person name="Yang K.Y."/>
            <person name="Li J."/>
            <person name="Li M."/>
            <person name="Law P.T.W."/>
            <person name="Wu Y.L."/>
            <person name="Cai Z.L."/>
            <person name="Qin H."/>
            <person name="Bao Y."/>
            <person name="Leung R.K.K."/>
            <person name="Ng P.K.S."/>
            <person name="Zou J."/>
            <person name="Zhong X.J."/>
            <person name="Ran P.X."/>
            <person name="Zhong N.S."/>
            <person name="Liu Z.G."/>
            <person name="Tsui S.K.W."/>
        </authorList>
    </citation>
    <scope>NUCLEOTIDE SEQUENCE</scope>
    <source>
        <strain evidence="6">Derf</strain>
        <tissue evidence="6">Whole organism</tissue>
    </source>
</reference>
<evidence type="ECO:0000256" key="1">
    <source>
        <dbReference type="ARBA" id="ARBA00011079"/>
    </source>
</evidence>
<dbReference type="InterPro" id="IPR042269">
    <property type="entry name" value="Ser_carbopepase_S28_SKS"/>
</dbReference>
<keyword evidence="3" id="KW-0732">Signal</keyword>
<reference evidence="6" key="2">
    <citation type="journal article" date="2022" name="Res Sq">
        <title>Comparative Genomics Reveals Insights into the Divergent Evolution of Astigmatic Mites and Household Pest Adaptations.</title>
        <authorList>
            <person name="Xiong Q."/>
            <person name="Wan A.T.-Y."/>
            <person name="Liu X.-Y."/>
            <person name="Fung C.S.-H."/>
            <person name="Xiao X."/>
            <person name="Malainual N."/>
            <person name="Hou J."/>
            <person name="Wang L."/>
            <person name="Wang M."/>
            <person name="Yang K."/>
            <person name="Cui Y."/>
            <person name="Leung E."/>
            <person name="Nong W."/>
            <person name="Shin S.-K."/>
            <person name="Au S."/>
            <person name="Jeong K.Y."/>
            <person name="Chew F.T."/>
            <person name="Hui J."/>
            <person name="Leung T.F."/>
            <person name="Tungtrongchitr A."/>
            <person name="Zhong N."/>
            <person name="Liu Z."/>
            <person name="Tsui S."/>
        </authorList>
    </citation>
    <scope>NUCLEOTIDE SEQUENCE</scope>
    <source>
        <strain evidence="6">Derf</strain>
        <tissue evidence="6">Whole organism</tissue>
    </source>
</reference>
<dbReference type="InterPro" id="IPR008758">
    <property type="entry name" value="Peptidase_S28"/>
</dbReference>
<evidence type="ECO:0000256" key="2">
    <source>
        <dbReference type="ARBA" id="ARBA00022670"/>
    </source>
</evidence>
<accession>A0A922IEB1</accession>
<dbReference type="InterPro" id="IPR029058">
    <property type="entry name" value="AB_hydrolase_fold"/>
</dbReference>
<protein>
    <submittedName>
        <fullName evidence="6">Serine-type peptidase</fullName>
    </submittedName>
</protein>
<proteinExistence type="inferred from homology"/>
<dbReference type="PANTHER" id="PTHR11010">
    <property type="entry name" value="PROTEASE S28 PRO-X CARBOXYPEPTIDASE-RELATED"/>
    <property type="match status" value="1"/>
</dbReference>
<dbReference type="GO" id="GO:0006508">
    <property type="term" value="P:proteolysis"/>
    <property type="evidence" value="ECO:0007669"/>
    <property type="project" value="UniProtKB-KW"/>
</dbReference>
<organism evidence="6 7">
    <name type="scientific">Dermatophagoides farinae</name>
    <name type="common">American house dust mite</name>
    <dbReference type="NCBI Taxonomy" id="6954"/>
    <lineage>
        <taxon>Eukaryota</taxon>
        <taxon>Metazoa</taxon>
        <taxon>Ecdysozoa</taxon>
        <taxon>Arthropoda</taxon>
        <taxon>Chelicerata</taxon>
        <taxon>Arachnida</taxon>
        <taxon>Acari</taxon>
        <taxon>Acariformes</taxon>
        <taxon>Sarcoptiformes</taxon>
        <taxon>Astigmata</taxon>
        <taxon>Psoroptidia</taxon>
        <taxon>Analgoidea</taxon>
        <taxon>Pyroglyphidae</taxon>
        <taxon>Dermatophagoidinae</taxon>
        <taxon>Dermatophagoides</taxon>
    </lineage>
</organism>
<evidence type="ECO:0000313" key="7">
    <source>
        <dbReference type="Proteomes" id="UP000790347"/>
    </source>
</evidence>
<dbReference type="EMBL" id="ASGP02000001">
    <property type="protein sequence ID" value="KAH9527058.1"/>
    <property type="molecule type" value="Genomic_DNA"/>
</dbReference>
<comment type="caution">
    <text evidence="6">The sequence shown here is derived from an EMBL/GenBank/DDBJ whole genome shotgun (WGS) entry which is preliminary data.</text>
</comment>
<dbReference type="GO" id="GO:0008239">
    <property type="term" value="F:dipeptidyl-peptidase activity"/>
    <property type="evidence" value="ECO:0007669"/>
    <property type="project" value="TreeGrafter"/>
</dbReference>
<dbReference type="SUPFAM" id="SSF53474">
    <property type="entry name" value="alpha/beta-Hydrolases"/>
    <property type="match status" value="1"/>
</dbReference>
<name>A0A922IEB1_DERFA</name>
<dbReference type="Pfam" id="PF05577">
    <property type="entry name" value="Peptidase_S28"/>
    <property type="match status" value="1"/>
</dbReference>
<sequence length="507" mass="58145">MRSFSITLFLLLSIIVTNHSIYSWRLLFGRPLNKHGLLGLPSPRNHSATESSSSNVREEWFEQKLDHFDPTNLMTWKQRYFINDQRFNRSNGSPIFLQLGGEGEANPIWLKYGQIATNYGPHYQALQILLEHRYYGQSRPTKNMSTENLRYLTSEQALQDAANFIEFINDKYGLTNGHNKWIVFGGSYSGSLAAWFRMKYPHLVAGAIASSAPVQAVLDFKDYIRVVDKSLGEQCVREIQSATNDLTRLIKSPNNWPEVGKKFMLCTPFDGSNPLDVSNFFSNLAGNFEGVVQYNKDNRAFEGVPGTNITIDTICSVMTDLNSNMNSIERIAKVNQILLDSTLQKCLEYRYDDYVKKMLVVDFDKTEVPSARQWIYQTCSEFGFYQTSDLDDQPFGRYFPIKFFTQQCMDIYGAEFNKNFIENSIDFTNNYYGGFNLTVSNVMFINGRIDPWHALGVLHDINPTARAFVMKETAHCADMYPDSEQDPLSLKSTRNMIKKMIGKFIEN</sequence>
<evidence type="ECO:0000256" key="3">
    <source>
        <dbReference type="ARBA" id="ARBA00022729"/>
    </source>
</evidence>
<dbReference type="Proteomes" id="UP000790347">
    <property type="component" value="Unassembled WGS sequence"/>
</dbReference>
<comment type="similarity">
    <text evidence="1">Belongs to the peptidase S28 family.</text>
</comment>
<dbReference type="Gene3D" id="3.40.50.1820">
    <property type="entry name" value="alpha/beta hydrolase"/>
    <property type="match status" value="1"/>
</dbReference>
<dbReference type="AlphaFoldDB" id="A0A922IEB1"/>
<keyword evidence="2" id="KW-0645">Protease</keyword>
<dbReference type="PANTHER" id="PTHR11010:SF117">
    <property type="entry name" value="SERINE PROTEASE 16"/>
    <property type="match status" value="1"/>
</dbReference>
<keyword evidence="7" id="KW-1185">Reference proteome</keyword>
<dbReference type="Gene3D" id="1.20.120.980">
    <property type="entry name" value="Serine carboxypeptidase S28, SKS domain"/>
    <property type="match status" value="1"/>
</dbReference>
<keyword evidence="4" id="KW-0378">Hydrolase</keyword>
<gene>
    <name evidence="6" type="primary">prss16</name>
    <name evidence="6" type="ORF">DERF_001104</name>
</gene>
<evidence type="ECO:0000256" key="5">
    <source>
        <dbReference type="ARBA" id="ARBA00023180"/>
    </source>
</evidence>
<dbReference type="FunFam" id="1.20.120.980:FF:000003">
    <property type="entry name" value="Serine protease 16"/>
    <property type="match status" value="1"/>
</dbReference>
<dbReference type="GO" id="GO:0070008">
    <property type="term" value="F:serine-type exopeptidase activity"/>
    <property type="evidence" value="ECO:0007669"/>
    <property type="project" value="InterPro"/>
</dbReference>
<keyword evidence="5" id="KW-0325">Glycoprotein</keyword>